<dbReference type="PANTHER" id="PTHR20935">
    <property type="entry name" value="PHOSPHOGLYCERATE MUTASE-RELATED"/>
    <property type="match status" value="1"/>
</dbReference>
<evidence type="ECO:0000313" key="2">
    <source>
        <dbReference type="EMBL" id="NKI31924.1"/>
    </source>
</evidence>
<dbReference type="Gene3D" id="3.40.50.1240">
    <property type="entry name" value="Phosphoglycerate mutase-like"/>
    <property type="match status" value="1"/>
</dbReference>
<dbReference type="SUPFAM" id="SSF53254">
    <property type="entry name" value="Phosphoglycerate mutase-like"/>
    <property type="match status" value="1"/>
</dbReference>
<dbReference type="InterPro" id="IPR029033">
    <property type="entry name" value="His_PPase_superfam"/>
</dbReference>
<dbReference type="PANTHER" id="PTHR20935:SF1">
    <property type="entry name" value="SLL1549 PROTEIN"/>
    <property type="match status" value="1"/>
</dbReference>
<proteinExistence type="predicted"/>
<dbReference type="SMART" id="SM00855">
    <property type="entry name" value="PGAM"/>
    <property type="match status" value="1"/>
</dbReference>
<gene>
    <name evidence="2" type="ORF">HCU67_08185</name>
</gene>
<keyword evidence="3" id="KW-1185">Reference proteome</keyword>
<accession>A0ABX1GQQ2</accession>
<sequence length="161" mass="18068">MKTVIFIRHGKSSWDYDVSDKDRPLKERGISDAYLIGAKLSSFDLAIDKAFSSPANRALHTAIIVLRELSFDFKNLDVSDELYDFSGENVLQFLKGLNSSLDTVLVFGHNYAFTTLANTLGDSYIENLPTAGMVQINFKTNDWSKLGEGQSKNIVFPKHLR</sequence>
<dbReference type="RefSeq" id="WP_168552158.1">
    <property type="nucleotide sequence ID" value="NZ_JAAWWL010000002.1"/>
</dbReference>
<reference evidence="2 3" key="1">
    <citation type="submission" date="2020-04" db="EMBL/GenBank/DDBJ databases">
        <authorList>
            <person name="Yoon J."/>
        </authorList>
    </citation>
    <scope>NUCLEOTIDE SEQUENCE [LARGE SCALE GENOMIC DNA]</scope>
    <source>
        <strain evidence="2 3">DJ-13</strain>
    </source>
</reference>
<dbReference type="Pfam" id="PF00300">
    <property type="entry name" value="His_Phos_1"/>
    <property type="match status" value="1"/>
</dbReference>
<evidence type="ECO:0000313" key="3">
    <source>
        <dbReference type="Proteomes" id="UP000718451"/>
    </source>
</evidence>
<protein>
    <submittedName>
        <fullName evidence="2">Histidine phosphatase family protein</fullName>
    </submittedName>
</protein>
<comment type="caution">
    <text evidence="2">The sequence shown here is derived from an EMBL/GenBank/DDBJ whole genome shotgun (WGS) entry which is preliminary data.</text>
</comment>
<dbReference type="EMBL" id="JAAWWL010000002">
    <property type="protein sequence ID" value="NKI31924.1"/>
    <property type="molecule type" value="Genomic_DNA"/>
</dbReference>
<dbReference type="InterPro" id="IPR013078">
    <property type="entry name" value="His_Pase_superF_clade-1"/>
</dbReference>
<dbReference type="Proteomes" id="UP000718451">
    <property type="component" value="Unassembled WGS sequence"/>
</dbReference>
<dbReference type="InterPro" id="IPR051021">
    <property type="entry name" value="Mito_Ser/Thr_phosphatase"/>
</dbReference>
<organism evidence="2 3">
    <name type="scientific">Croceivirga thetidis</name>
    <dbReference type="NCBI Taxonomy" id="2721623"/>
    <lineage>
        <taxon>Bacteria</taxon>
        <taxon>Pseudomonadati</taxon>
        <taxon>Bacteroidota</taxon>
        <taxon>Flavobacteriia</taxon>
        <taxon>Flavobacteriales</taxon>
        <taxon>Flavobacteriaceae</taxon>
        <taxon>Croceivirga</taxon>
    </lineage>
</organism>
<evidence type="ECO:0000256" key="1">
    <source>
        <dbReference type="ARBA" id="ARBA00022801"/>
    </source>
</evidence>
<dbReference type="CDD" id="cd07067">
    <property type="entry name" value="HP_PGM_like"/>
    <property type="match status" value="1"/>
</dbReference>
<name>A0ABX1GQQ2_9FLAO</name>
<keyword evidence="1" id="KW-0378">Hydrolase</keyword>